<feature type="compositionally biased region" description="Polar residues" evidence="1">
    <location>
        <begin position="356"/>
        <end position="379"/>
    </location>
</feature>
<evidence type="ECO:0000256" key="1">
    <source>
        <dbReference type="SAM" id="MobiDB-lite"/>
    </source>
</evidence>
<evidence type="ECO:0000313" key="3">
    <source>
        <dbReference type="WBParaSite" id="snap_masked-unitig_40884-processed-gene-0.0-mRNA-1"/>
    </source>
</evidence>
<feature type="compositionally biased region" description="Basic and acidic residues" evidence="1">
    <location>
        <begin position="191"/>
        <end position="201"/>
    </location>
</feature>
<feature type="region of interest" description="Disordered" evidence="1">
    <location>
        <begin position="190"/>
        <end position="212"/>
    </location>
</feature>
<organism evidence="2 3">
    <name type="scientific">Macrostomum lignano</name>
    <dbReference type="NCBI Taxonomy" id="282301"/>
    <lineage>
        <taxon>Eukaryota</taxon>
        <taxon>Metazoa</taxon>
        <taxon>Spiralia</taxon>
        <taxon>Lophotrochozoa</taxon>
        <taxon>Platyhelminthes</taxon>
        <taxon>Rhabditophora</taxon>
        <taxon>Macrostomorpha</taxon>
        <taxon>Macrostomida</taxon>
        <taxon>Macrostomidae</taxon>
        <taxon>Macrostomum</taxon>
    </lineage>
</organism>
<feature type="region of interest" description="Disordered" evidence="1">
    <location>
        <begin position="131"/>
        <end position="157"/>
    </location>
</feature>
<reference evidence="3" key="1">
    <citation type="submission" date="2016-11" db="UniProtKB">
        <authorList>
            <consortium name="WormBaseParasite"/>
        </authorList>
    </citation>
    <scope>IDENTIFICATION</scope>
</reference>
<dbReference type="AlphaFoldDB" id="A0A1I8JRH0"/>
<name>A0A1I8JRH0_9PLAT</name>
<accession>A0A1I8JRH0</accession>
<dbReference type="Proteomes" id="UP000095280">
    <property type="component" value="Unplaced"/>
</dbReference>
<feature type="compositionally biased region" description="Basic residues" evidence="1">
    <location>
        <begin position="331"/>
        <end position="341"/>
    </location>
</feature>
<feature type="compositionally biased region" description="Basic residues" evidence="1">
    <location>
        <begin position="131"/>
        <end position="144"/>
    </location>
</feature>
<feature type="region of interest" description="Disordered" evidence="1">
    <location>
        <begin position="331"/>
        <end position="379"/>
    </location>
</feature>
<keyword evidence="2" id="KW-1185">Reference proteome</keyword>
<protein>
    <submittedName>
        <fullName evidence="3">Uncharacterized protein</fullName>
    </submittedName>
</protein>
<evidence type="ECO:0000313" key="2">
    <source>
        <dbReference type="Proteomes" id="UP000095280"/>
    </source>
</evidence>
<dbReference type="WBParaSite" id="snap_masked-unitig_40884-processed-gene-0.0-mRNA-1">
    <property type="protein sequence ID" value="snap_masked-unitig_40884-processed-gene-0.0-mRNA-1"/>
    <property type="gene ID" value="snap_masked-unitig_40884-processed-gene-0.0"/>
</dbReference>
<proteinExistence type="predicted"/>
<sequence length="379" mass="42708">YRHFRPSIPDKYDSKDLRENNLLDFSNSYSQLLNIFNLQYFNWYCCYYRTRGREFECTRSIDRSNYPQKFCESSDRSGLARHFEKTSAIKWGQLGQPLLRCCWRCLLLHLSDRDAESMRLIEQTALETLAKSRHQSAAARHHKHPDAGGGRSRRAACRSRLPSRSLRGLEFFDLLVRPKRPVSIGNVTTAKADKTNRETREPGLSPFNSRRGRTIQCSPPTSHFAAAGHLRIVSSCARTRNADWSRLEGVQSRLHLQTAGLPAAATVHVAIRIDDGCRPADMSTAAVSNRGCHRSATRRFAACFANLLPSDGNAALPVRRQKMTSLRRARCMKAVQTRRRPASPDGQSDPRPVLLTNETSRTCSASSGLPTPQHQLDSS</sequence>